<reference evidence="7 8" key="2">
    <citation type="submission" date="2018-03" db="EMBL/GenBank/DDBJ databases">
        <title>The ancient ancestry and fast evolution of plastids.</title>
        <authorList>
            <person name="Moore K.R."/>
            <person name="Magnabosco C."/>
            <person name="Momper L."/>
            <person name="Gold D.A."/>
            <person name="Bosak T."/>
            <person name="Fournier G.P."/>
        </authorList>
    </citation>
    <scope>NUCLEOTIDE SEQUENCE [LARGE SCALE GENOMIC DNA]</scope>
    <source>
        <strain evidence="7 8">CCAP 1448/3</strain>
    </source>
</reference>
<keyword evidence="3 5" id="KW-0694">RNA-binding</keyword>
<accession>A0A2T1C310</accession>
<keyword evidence="4 5" id="KW-0648">Protein biosynthesis</keyword>
<proteinExistence type="inferred from homology"/>
<keyword evidence="8" id="KW-1185">Reference proteome</keyword>
<evidence type="ECO:0000256" key="3">
    <source>
        <dbReference type="ARBA" id="ARBA00022884"/>
    </source>
</evidence>
<dbReference type="InterPro" id="IPR043682">
    <property type="entry name" value="RqcH_bacterial"/>
</dbReference>
<evidence type="ECO:0000256" key="5">
    <source>
        <dbReference type="HAMAP-Rule" id="MF_00844"/>
    </source>
</evidence>
<keyword evidence="2 5" id="KW-0699">rRNA-binding</keyword>
<keyword evidence="1 5" id="KW-0820">tRNA-binding</keyword>
<comment type="similarity">
    <text evidence="5">Belongs to the NEMF family.</text>
</comment>
<comment type="subunit">
    <text evidence="5">Associates with stalled 50S ribosomal subunits. Binds to RqcP.</text>
</comment>
<dbReference type="InterPro" id="IPR051608">
    <property type="entry name" value="RQC_Subunit_NEMF"/>
</dbReference>
<dbReference type="OrthoDB" id="9766163at2"/>
<evidence type="ECO:0000259" key="6">
    <source>
        <dbReference type="Pfam" id="PF05670"/>
    </source>
</evidence>
<name>A0A2T1C310_9CYAN</name>
<feature type="domain" description="NFACT RNA-binding" evidence="6">
    <location>
        <begin position="470"/>
        <end position="562"/>
    </location>
</feature>
<dbReference type="EMBL" id="PVWJ01000058">
    <property type="protein sequence ID" value="PSB02503.1"/>
    <property type="molecule type" value="Genomic_DNA"/>
</dbReference>
<dbReference type="GO" id="GO:1990112">
    <property type="term" value="C:RQC complex"/>
    <property type="evidence" value="ECO:0007669"/>
    <property type="project" value="TreeGrafter"/>
</dbReference>
<reference evidence="7 8" key="1">
    <citation type="submission" date="2018-02" db="EMBL/GenBank/DDBJ databases">
        <authorList>
            <person name="Cohen D.B."/>
            <person name="Kent A.D."/>
        </authorList>
    </citation>
    <scope>NUCLEOTIDE SEQUENCE [LARGE SCALE GENOMIC DNA]</scope>
    <source>
        <strain evidence="7 8">CCAP 1448/3</strain>
    </source>
</reference>
<dbReference type="Pfam" id="PF05833">
    <property type="entry name" value="NFACT_N"/>
    <property type="match status" value="1"/>
</dbReference>
<dbReference type="GO" id="GO:0072344">
    <property type="term" value="P:rescue of stalled ribosome"/>
    <property type="evidence" value="ECO:0007669"/>
    <property type="project" value="UniProtKB-UniRule"/>
</dbReference>
<evidence type="ECO:0000256" key="4">
    <source>
        <dbReference type="ARBA" id="ARBA00022917"/>
    </source>
</evidence>
<dbReference type="InterPro" id="IPR008532">
    <property type="entry name" value="NFACT_RNA-bd"/>
</dbReference>
<dbReference type="AlphaFoldDB" id="A0A2T1C310"/>
<dbReference type="Pfam" id="PF05670">
    <property type="entry name" value="NFACT-R_1"/>
    <property type="match status" value="1"/>
</dbReference>
<dbReference type="PANTHER" id="PTHR15239">
    <property type="entry name" value="NUCLEAR EXPORT MEDIATOR FACTOR NEMF"/>
    <property type="match status" value="1"/>
</dbReference>
<dbReference type="Gene3D" id="2.30.310.10">
    <property type="entry name" value="ibrinogen binding protein from staphylococcus aureus domain"/>
    <property type="match status" value="1"/>
</dbReference>
<dbReference type="HAMAP" id="MF_00844_B">
    <property type="entry name" value="RqcH_B"/>
    <property type="match status" value="1"/>
</dbReference>
<evidence type="ECO:0000256" key="2">
    <source>
        <dbReference type="ARBA" id="ARBA00022730"/>
    </source>
</evidence>
<comment type="caution">
    <text evidence="7">The sequence shown here is derived from an EMBL/GenBank/DDBJ whole genome shotgun (WGS) entry which is preliminary data.</text>
</comment>
<evidence type="ECO:0000313" key="8">
    <source>
        <dbReference type="Proteomes" id="UP000238762"/>
    </source>
</evidence>
<evidence type="ECO:0000256" key="1">
    <source>
        <dbReference type="ARBA" id="ARBA00022555"/>
    </source>
</evidence>
<evidence type="ECO:0000313" key="7">
    <source>
        <dbReference type="EMBL" id="PSB02503.1"/>
    </source>
</evidence>
<dbReference type="Proteomes" id="UP000238762">
    <property type="component" value="Unassembled WGS sequence"/>
</dbReference>
<dbReference type="GO" id="GO:0019843">
    <property type="term" value="F:rRNA binding"/>
    <property type="evidence" value="ECO:0007669"/>
    <property type="project" value="UniProtKB-UniRule"/>
</dbReference>
<dbReference type="GO" id="GO:0000049">
    <property type="term" value="F:tRNA binding"/>
    <property type="evidence" value="ECO:0007669"/>
    <property type="project" value="UniProtKB-UniRule"/>
</dbReference>
<gene>
    <name evidence="5" type="primary">rqcH</name>
    <name evidence="7" type="ORF">C7B64_12835</name>
</gene>
<dbReference type="PANTHER" id="PTHR15239:SF6">
    <property type="entry name" value="RIBOSOME QUALITY CONTROL COMPLEX SUBUNIT NEMF"/>
    <property type="match status" value="1"/>
</dbReference>
<organism evidence="7 8">
    <name type="scientific">Merismopedia glauca CCAP 1448/3</name>
    <dbReference type="NCBI Taxonomy" id="1296344"/>
    <lineage>
        <taxon>Bacteria</taxon>
        <taxon>Bacillati</taxon>
        <taxon>Cyanobacteriota</taxon>
        <taxon>Cyanophyceae</taxon>
        <taxon>Synechococcales</taxon>
        <taxon>Merismopediaceae</taxon>
        <taxon>Merismopedia</taxon>
    </lineage>
</organism>
<comment type="function">
    <text evidence="5">Key component of the ribosome quality control system (RQC), a ribosome-associated complex that mediates the extraction of incompletely synthesized nascent chains from stalled ribosomes and their subsequent degradation. RqcH recruits Ala-charged tRNA, and with RqcP directs the elongation of stalled nascent chains on 50S ribosomal subunits, leading to non-templated C-terminal alanine extensions (Ala tail). The Ala tail promotes nascent chain degradation. May add between 1 and at least 8 Ala residues. Binds to stalled 50S ribosomal subunits.</text>
</comment>
<dbReference type="GO" id="GO:0043023">
    <property type="term" value="F:ribosomal large subunit binding"/>
    <property type="evidence" value="ECO:0007669"/>
    <property type="project" value="UniProtKB-UniRule"/>
</dbReference>
<protein>
    <recommendedName>
        <fullName evidence="5">Rqc2 homolog RqcH</fullName>
        <shortName evidence="5">RqcH</shortName>
    </recommendedName>
</protein>
<sequence>MQQVDLTTLILTCAEIHPQWIPARVEQVYQRDRYTIYLGLRTLKGRGWLLISWHPQAARLCMGAPPPKIPDTFTFSEQLRHQLNGLALVAINQAAPWERVLDLQFARRPQEPALWHLYVEIVGKYSNTILTDSENMIVTPAHQVSSQQSSVRPIQTGEPYLLPPSLTDTIPTLEEAQPRWQSRIGLIPGKLNQRLLKTYRGLSSALVNQMIQAANLEPEQLTESLTPEQWDNLFSQWQNWLQVLSYSTQFLRSPTESSKVSSPQPGFTRSGYSAMGWQIIEPVKTLSELLDRYYWKQLAQQEFAQLKHQLQQKITNWRKKVGHKAQTFQSRLEQSDNADRYKHHADLLMANLHQWESGTQAIALPDFETGEIINIALQPEKNAVQNAQHLYRQHQKLKRARKAVEPLLAEVNEEIGYLDRVLVSLEQIETYQDTGDLQTLQEIREELIAQKYLETSEPKASKTTITSEPYQYETPSGFQLLVGRNNRQNDRLTFRTAGDYDLWFHSQQIAGSHVLLRLPPGAVAEEVDLQFAANMAAYYSQARHSEQVPVAYTQPKYVFKPKGAAPGMAIYQKEQVIWGYPQKVVEKLLSDLGVQT</sequence>